<feature type="compositionally biased region" description="Low complexity" evidence="12">
    <location>
        <begin position="1"/>
        <end position="24"/>
    </location>
</feature>
<evidence type="ECO:0000256" key="6">
    <source>
        <dbReference type="ARBA" id="ARBA00022723"/>
    </source>
</evidence>
<dbReference type="InterPro" id="IPR001841">
    <property type="entry name" value="Znf_RING"/>
</dbReference>
<keyword evidence="10" id="KW-0539">Nucleus</keyword>
<evidence type="ECO:0000313" key="14">
    <source>
        <dbReference type="EMBL" id="MDE49710.1"/>
    </source>
</evidence>
<dbReference type="PROSITE" id="PS50089">
    <property type="entry name" value="ZF_RING_2"/>
    <property type="match status" value="1"/>
</dbReference>
<comment type="similarity">
    <text evidence="4">Belongs to the RING-box family.</text>
</comment>
<keyword evidence="9" id="KW-0862">Zinc</keyword>
<dbReference type="Pfam" id="PF12678">
    <property type="entry name" value="zf-rbx1"/>
    <property type="match status" value="1"/>
</dbReference>
<evidence type="ECO:0000256" key="8">
    <source>
        <dbReference type="ARBA" id="ARBA00022786"/>
    </source>
</evidence>
<reference evidence="14" key="1">
    <citation type="submission" date="2018-10" db="EMBL/GenBank/DDBJ databases">
        <title>Transcriptome assembly of Aceria tosichella (Wheat curl mite) Type 2.</title>
        <authorList>
            <person name="Scully E.D."/>
            <person name="Geib S.M."/>
            <person name="Palmer N.A."/>
            <person name="Gupta A.K."/>
            <person name="Sarath G."/>
            <person name="Tatineni S."/>
        </authorList>
    </citation>
    <scope>NUCLEOTIDE SEQUENCE</scope>
    <source>
        <strain evidence="14">LincolnNE</strain>
    </source>
</reference>
<comment type="subcellular location">
    <subcellularLocation>
        <location evidence="2">Cytoplasm</location>
    </subcellularLocation>
    <subcellularLocation>
        <location evidence="1">Nucleus</location>
    </subcellularLocation>
</comment>
<evidence type="ECO:0000256" key="4">
    <source>
        <dbReference type="ARBA" id="ARBA00009273"/>
    </source>
</evidence>
<evidence type="ECO:0000256" key="11">
    <source>
        <dbReference type="PROSITE-ProRule" id="PRU00175"/>
    </source>
</evidence>
<evidence type="ECO:0000259" key="13">
    <source>
        <dbReference type="PROSITE" id="PS50089"/>
    </source>
</evidence>
<evidence type="ECO:0000256" key="2">
    <source>
        <dbReference type="ARBA" id="ARBA00004496"/>
    </source>
</evidence>
<evidence type="ECO:0000256" key="10">
    <source>
        <dbReference type="ARBA" id="ARBA00023242"/>
    </source>
</evidence>
<sequence length="128" mass="14217">MDIHSSPSSSSATTTTTTNNSTASGDPIVANTAASANGSEPLFQIKKLNLIAFWKWDVQSDVCAICRANVMEACPTCQSENKTSDCVIVWGACNHSFHNCCIVKWVKRNNRCPLCQQEWMDFRKRQLN</sequence>
<keyword evidence="7 11" id="KW-0863">Zinc-finger</keyword>
<dbReference type="Gene3D" id="3.30.40.10">
    <property type="entry name" value="Zinc/RING finger domain, C3HC4 (zinc finger)"/>
    <property type="match status" value="1"/>
</dbReference>
<dbReference type="InterPro" id="IPR013083">
    <property type="entry name" value="Znf_RING/FYVE/PHD"/>
</dbReference>
<dbReference type="PANTHER" id="PTHR11210">
    <property type="entry name" value="RING BOX"/>
    <property type="match status" value="1"/>
</dbReference>
<evidence type="ECO:0000256" key="7">
    <source>
        <dbReference type="ARBA" id="ARBA00022771"/>
    </source>
</evidence>
<evidence type="ECO:0000256" key="5">
    <source>
        <dbReference type="ARBA" id="ARBA00022490"/>
    </source>
</evidence>
<dbReference type="SUPFAM" id="SSF57850">
    <property type="entry name" value="RING/U-box"/>
    <property type="match status" value="1"/>
</dbReference>
<proteinExistence type="inferred from homology"/>
<evidence type="ECO:0000256" key="12">
    <source>
        <dbReference type="SAM" id="MobiDB-lite"/>
    </source>
</evidence>
<dbReference type="InterPro" id="IPR024766">
    <property type="entry name" value="Znf_RING_H2"/>
</dbReference>
<gene>
    <name evidence="14" type="primary">RNF7</name>
    <name evidence="14" type="ORF">g.20855</name>
</gene>
<dbReference type="EMBL" id="GGYP01004939">
    <property type="protein sequence ID" value="MDE49710.1"/>
    <property type="molecule type" value="Transcribed_RNA"/>
</dbReference>
<organism evidence="14">
    <name type="scientific">Aceria tosichella</name>
    <name type="common">wheat curl mite</name>
    <dbReference type="NCBI Taxonomy" id="561515"/>
    <lineage>
        <taxon>Eukaryota</taxon>
        <taxon>Metazoa</taxon>
        <taxon>Ecdysozoa</taxon>
        <taxon>Arthropoda</taxon>
        <taxon>Chelicerata</taxon>
        <taxon>Arachnida</taxon>
        <taxon>Acari</taxon>
        <taxon>Acariformes</taxon>
        <taxon>Trombidiformes</taxon>
        <taxon>Prostigmata</taxon>
        <taxon>Eupodina</taxon>
        <taxon>Eriophyoidea</taxon>
        <taxon>Eriophyidae</taxon>
        <taxon>Eriophyinae</taxon>
        <taxon>Aceriini</taxon>
        <taxon>Aceria</taxon>
    </lineage>
</organism>
<evidence type="ECO:0000256" key="3">
    <source>
        <dbReference type="ARBA" id="ARBA00004906"/>
    </source>
</evidence>
<dbReference type="SMART" id="SM00184">
    <property type="entry name" value="RING"/>
    <property type="match status" value="1"/>
</dbReference>
<dbReference type="GO" id="GO:0005634">
    <property type="term" value="C:nucleus"/>
    <property type="evidence" value="ECO:0007669"/>
    <property type="project" value="UniProtKB-SubCell"/>
</dbReference>
<feature type="domain" description="RING-type" evidence="13">
    <location>
        <begin position="74"/>
        <end position="116"/>
    </location>
</feature>
<evidence type="ECO:0000256" key="1">
    <source>
        <dbReference type="ARBA" id="ARBA00004123"/>
    </source>
</evidence>
<dbReference type="GO" id="GO:0031461">
    <property type="term" value="C:cullin-RING ubiquitin ligase complex"/>
    <property type="evidence" value="ECO:0007669"/>
    <property type="project" value="UniProtKB-ARBA"/>
</dbReference>
<dbReference type="GO" id="GO:0005737">
    <property type="term" value="C:cytoplasm"/>
    <property type="evidence" value="ECO:0007669"/>
    <property type="project" value="UniProtKB-SubCell"/>
</dbReference>
<feature type="region of interest" description="Disordered" evidence="12">
    <location>
        <begin position="1"/>
        <end position="26"/>
    </location>
</feature>
<comment type="pathway">
    <text evidence="3">Protein modification; protein ubiquitination.</text>
</comment>
<protein>
    <submittedName>
        <fullName evidence="14">RING-box protein 2</fullName>
    </submittedName>
</protein>
<dbReference type="AlphaFoldDB" id="A0A6G1SIG9"/>
<name>A0A6G1SIG9_9ACAR</name>
<keyword evidence="6" id="KW-0479">Metal-binding</keyword>
<dbReference type="GO" id="GO:0008270">
    <property type="term" value="F:zinc ion binding"/>
    <property type="evidence" value="ECO:0007669"/>
    <property type="project" value="UniProtKB-KW"/>
</dbReference>
<evidence type="ECO:0000256" key="9">
    <source>
        <dbReference type="ARBA" id="ARBA00022833"/>
    </source>
</evidence>
<keyword evidence="5" id="KW-0963">Cytoplasm</keyword>
<accession>A0A6G1SIG9</accession>
<keyword evidence="8" id="KW-0833">Ubl conjugation pathway</keyword>
<dbReference type="InterPro" id="IPR051031">
    <property type="entry name" value="RING-box_E3_Ubiquitin_Ligase"/>
</dbReference>